<protein>
    <submittedName>
        <fullName evidence="3">Flp pilus assembly protein TadB</fullName>
    </submittedName>
</protein>
<dbReference type="EMBL" id="JAGIOI010000001">
    <property type="protein sequence ID" value="MBP2412952.1"/>
    <property type="molecule type" value="Genomic_DNA"/>
</dbReference>
<feature type="transmembrane region" description="Helical" evidence="2">
    <location>
        <begin position="59"/>
        <end position="78"/>
    </location>
</feature>
<feature type="transmembrane region" description="Helical" evidence="2">
    <location>
        <begin position="32"/>
        <end position="53"/>
    </location>
</feature>
<accession>A0ABS4YVX6</accession>
<organism evidence="3 4">
    <name type="scientific">Arthrobacter stackebrandtii</name>
    <dbReference type="NCBI Taxonomy" id="272161"/>
    <lineage>
        <taxon>Bacteria</taxon>
        <taxon>Bacillati</taxon>
        <taxon>Actinomycetota</taxon>
        <taxon>Actinomycetes</taxon>
        <taxon>Micrococcales</taxon>
        <taxon>Micrococcaceae</taxon>
        <taxon>Arthrobacter</taxon>
    </lineage>
</organism>
<evidence type="ECO:0000256" key="1">
    <source>
        <dbReference type="SAM" id="MobiDB-lite"/>
    </source>
</evidence>
<sequence>MTPERATPKQPEGPNGLHIPTSRQKSGEDFDIIIGFLGFWAALLFGVTVWMELTGQPALVWALGLLLVCLGLWFMIRLRRKLPERRSRRRQ</sequence>
<name>A0ABS4YVX6_9MICC</name>
<keyword evidence="2" id="KW-0472">Membrane</keyword>
<comment type="caution">
    <text evidence="3">The sequence shown here is derived from an EMBL/GenBank/DDBJ whole genome shotgun (WGS) entry which is preliminary data.</text>
</comment>
<gene>
    <name evidence="3" type="ORF">JOF48_001751</name>
</gene>
<keyword evidence="4" id="KW-1185">Reference proteome</keyword>
<proteinExistence type="predicted"/>
<reference evidence="3 4" key="1">
    <citation type="submission" date="2021-03" db="EMBL/GenBank/DDBJ databases">
        <title>Sequencing the genomes of 1000 actinobacteria strains.</title>
        <authorList>
            <person name="Klenk H.-P."/>
        </authorList>
    </citation>
    <scope>NUCLEOTIDE SEQUENCE [LARGE SCALE GENOMIC DNA]</scope>
    <source>
        <strain evidence="3 4">DSM 16005</strain>
    </source>
</reference>
<keyword evidence="2" id="KW-0812">Transmembrane</keyword>
<evidence type="ECO:0000256" key="2">
    <source>
        <dbReference type="SAM" id="Phobius"/>
    </source>
</evidence>
<keyword evidence="2" id="KW-1133">Transmembrane helix</keyword>
<evidence type="ECO:0000313" key="4">
    <source>
        <dbReference type="Proteomes" id="UP000711614"/>
    </source>
</evidence>
<feature type="region of interest" description="Disordered" evidence="1">
    <location>
        <begin position="1"/>
        <end position="23"/>
    </location>
</feature>
<dbReference type="Proteomes" id="UP000711614">
    <property type="component" value="Unassembled WGS sequence"/>
</dbReference>
<evidence type="ECO:0000313" key="3">
    <source>
        <dbReference type="EMBL" id="MBP2412952.1"/>
    </source>
</evidence>